<dbReference type="SFLD" id="SFLDS00003">
    <property type="entry name" value="Haloacid_Dehalogenase"/>
    <property type="match status" value="1"/>
</dbReference>
<dbReference type="NCBIfam" id="TIGR01509">
    <property type="entry name" value="HAD-SF-IA-v3"/>
    <property type="match status" value="1"/>
</dbReference>
<reference evidence="2" key="1">
    <citation type="journal article" date="2024" name="Int. J. Syst. Evol. Microbiol.">
        <title>Methylomarinovum tepidoasis sp. nov., a moderately thermophilic methanotroph of the family Methylothermaceae isolated from a deep-sea hydrothermal field.</title>
        <authorList>
            <person name="Hirayama H."/>
            <person name="Takaki Y."/>
            <person name="Abe M."/>
            <person name="Miyazaki M."/>
            <person name="Uematsu K."/>
            <person name="Matsui Y."/>
            <person name="Takai K."/>
        </authorList>
    </citation>
    <scope>NUCLEOTIDE SEQUENCE [LARGE SCALE GENOMIC DNA]</scope>
    <source>
        <strain evidence="2">IT-9</strain>
    </source>
</reference>
<sequence length="234" mass="26785">MTASPQTNRPALSWQEIDLVLMDMDGTLLDLNFDNHFWLEFVPARYAEKHGLTVARAKAELMPRFEALKGKLEWYCLDYWNRELRLDLAGLKAEIAGLIQTLPHVDDFLSAVNDAGQRLWLVTNAHPQALALKLERTCLQRFFDRIVCSHHYGHPKESQAFWQALHREHPFPRERALMIDDSLPVLEAARRFGIAHQIAISRPDSRQPERRIDGFPAVEDLQCLLPPGSDGGNT</sequence>
<dbReference type="GO" id="GO:0005829">
    <property type="term" value="C:cytosol"/>
    <property type="evidence" value="ECO:0007669"/>
    <property type="project" value="TreeGrafter"/>
</dbReference>
<dbReference type="EC" id="3.1.3.5" evidence="1"/>
<dbReference type="KEGG" id="mcau:MIT9_P1625"/>
<dbReference type="InterPro" id="IPR050155">
    <property type="entry name" value="HAD-like_hydrolase_sf"/>
</dbReference>
<dbReference type="Gene3D" id="3.40.50.1000">
    <property type="entry name" value="HAD superfamily/HAD-like"/>
    <property type="match status" value="1"/>
</dbReference>
<dbReference type="InterPro" id="IPR023214">
    <property type="entry name" value="HAD_sf"/>
</dbReference>
<proteinExistence type="predicted"/>
<dbReference type="Pfam" id="PF00702">
    <property type="entry name" value="Hydrolase"/>
    <property type="match status" value="1"/>
</dbReference>
<evidence type="ECO:0000313" key="1">
    <source>
        <dbReference type="EMBL" id="BCX82043.1"/>
    </source>
</evidence>
<keyword evidence="2" id="KW-1185">Reference proteome</keyword>
<gene>
    <name evidence="1" type="ORF">MIT9_P1625</name>
</gene>
<dbReference type="InterPro" id="IPR006439">
    <property type="entry name" value="HAD-SF_hydro_IA"/>
</dbReference>
<dbReference type="AlphaFoldDB" id="A0AAU9CQ13"/>
<dbReference type="CDD" id="cd01427">
    <property type="entry name" value="HAD_like"/>
    <property type="match status" value="1"/>
</dbReference>
<dbReference type="GO" id="GO:0008253">
    <property type="term" value="F:5'-nucleotidase activity"/>
    <property type="evidence" value="ECO:0007669"/>
    <property type="project" value="UniProtKB-EC"/>
</dbReference>
<dbReference type="InterPro" id="IPR036412">
    <property type="entry name" value="HAD-like_sf"/>
</dbReference>
<dbReference type="SFLD" id="SFLDG01129">
    <property type="entry name" value="C1.5:_HAD__Beta-PGM__Phosphata"/>
    <property type="match status" value="1"/>
</dbReference>
<dbReference type="Proteomes" id="UP001321825">
    <property type="component" value="Chromosome"/>
</dbReference>
<dbReference type="PANTHER" id="PTHR43434">
    <property type="entry name" value="PHOSPHOGLYCOLATE PHOSPHATASE"/>
    <property type="match status" value="1"/>
</dbReference>
<dbReference type="GO" id="GO:0008967">
    <property type="term" value="F:phosphoglycolate phosphatase activity"/>
    <property type="evidence" value="ECO:0007669"/>
    <property type="project" value="TreeGrafter"/>
</dbReference>
<organism evidence="1 2">
    <name type="scientific">Methylomarinovum caldicuralii</name>
    <dbReference type="NCBI Taxonomy" id="438856"/>
    <lineage>
        <taxon>Bacteria</taxon>
        <taxon>Pseudomonadati</taxon>
        <taxon>Pseudomonadota</taxon>
        <taxon>Gammaproteobacteria</taxon>
        <taxon>Methylococcales</taxon>
        <taxon>Methylothermaceae</taxon>
        <taxon>Methylomarinovum</taxon>
    </lineage>
</organism>
<accession>A0AAU9CQ13</accession>
<name>A0AAU9CQ13_9GAMM</name>
<dbReference type="GO" id="GO:0006281">
    <property type="term" value="P:DNA repair"/>
    <property type="evidence" value="ECO:0007669"/>
    <property type="project" value="TreeGrafter"/>
</dbReference>
<dbReference type="SUPFAM" id="SSF56784">
    <property type="entry name" value="HAD-like"/>
    <property type="match status" value="1"/>
</dbReference>
<dbReference type="PANTHER" id="PTHR43434:SF3">
    <property type="entry name" value="GMP_IMP NUCLEOTIDASE YRFG"/>
    <property type="match status" value="1"/>
</dbReference>
<protein>
    <submittedName>
        <fullName evidence="1">5'-nucleotidase</fullName>
        <ecNumber evidence="1">3.1.3.5</ecNumber>
    </submittedName>
</protein>
<evidence type="ECO:0000313" key="2">
    <source>
        <dbReference type="Proteomes" id="UP001321825"/>
    </source>
</evidence>
<keyword evidence="1" id="KW-0378">Hydrolase</keyword>
<dbReference type="NCBIfam" id="NF011564">
    <property type="entry name" value="PRK14988.1"/>
    <property type="match status" value="1"/>
</dbReference>
<dbReference type="EMBL" id="AP024714">
    <property type="protein sequence ID" value="BCX82043.1"/>
    <property type="molecule type" value="Genomic_DNA"/>
</dbReference>